<accession>A0A176WRP7</accession>
<gene>
    <name evidence="2" type="ORF">AXG93_2987s1010</name>
</gene>
<proteinExistence type="predicted"/>
<keyword evidence="3" id="KW-1185">Reference proteome</keyword>
<organism evidence="2 3">
    <name type="scientific">Marchantia polymorpha subsp. ruderalis</name>
    <dbReference type="NCBI Taxonomy" id="1480154"/>
    <lineage>
        <taxon>Eukaryota</taxon>
        <taxon>Viridiplantae</taxon>
        <taxon>Streptophyta</taxon>
        <taxon>Embryophyta</taxon>
        <taxon>Marchantiophyta</taxon>
        <taxon>Marchantiopsida</taxon>
        <taxon>Marchantiidae</taxon>
        <taxon>Marchantiales</taxon>
        <taxon>Marchantiaceae</taxon>
        <taxon>Marchantia</taxon>
    </lineage>
</organism>
<evidence type="ECO:0000313" key="2">
    <source>
        <dbReference type="EMBL" id="OAE35514.1"/>
    </source>
</evidence>
<evidence type="ECO:0000256" key="1">
    <source>
        <dbReference type="SAM" id="Coils"/>
    </source>
</evidence>
<feature type="coiled-coil region" evidence="1">
    <location>
        <begin position="72"/>
        <end position="123"/>
    </location>
</feature>
<dbReference type="EMBL" id="LVLJ01000169">
    <property type="protein sequence ID" value="OAE35514.1"/>
    <property type="molecule type" value="Genomic_DNA"/>
</dbReference>
<sequence>MEKTVTEQQSAPLFQMSRRTVILESDEDPSAEETHSIRLNAADVLNLAKRDQTHVAYLVAKAKELVECKAARSLKLEQLEKLEADCNEMRSQRSAVEKQLIAAEAKLLEVEEKNRQLARHTDKALTKKVNRCLCGYVVWQIETLKWLKLQDLER</sequence>
<keyword evidence="1" id="KW-0175">Coiled coil</keyword>
<dbReference type="AlphaFoldDB" id="A0A176WRP7"/>
<comment type="caution">
    <text evidence="2">The sequence shown here is derived from an EMBL/GenBank/DDBJ whole genome shotgun (WGS) entry which is preliminary data.</text>
</comment>
<evidence type="ECO:0000313" key="3">
    <source>
        <dbReference type="Proteomes" id="UP000077202"/>
    </source>
</evidence>
<dbReference type="Proteomes" id="UP000077202">
    <property type="component" value="Unassembled WGS sequence"/>
</dbReference>
<reference evidence="2" key="1">
    <citation type="submission" date="2016-03" db="EMBL/GenBank/DDBJ databases">
        <title>Mechanisms controlling the formation of the plant cell surface in tip-growing cells are functionally conserved among land plants.</title>
        <authorList>
            <person name="Honkanen S."/>
            <person name="Jones V.A."/>
            <person name="Morieri G."/>
            <person name="Champion C."/>
            <person name="Hetherington A.J."/>
            <person name="Kelly S."/>
            <person name="Saint-Marcoux D."/>
            <person name="Proust H."/>
            <person name="Prescott H."/>
            <person name="Dolan L."/>
        </authorList>
    </citation>
    <scope>NUCLEOTIDE SEQUENCE [LARGE SCALE GENOMIC DNA]</scope>
    <source>
        <tissue evidence="2">Whole gametophyte</tissue>
    </source>
</reference>
<protein>
    <submittedName>
        <fullName evidence="2">Uncharacterized protein</fullName>
    </submittedName>
</protein>
<name>A0A176WRP7_MARPO</name>